<protein>
    <submittedName>
        <fullName evidence="1">Uncharacterized protein</fullName>
    </submittedName>
</protein>
<dbReference type="PANTHER" id="PTHR45947:SF3">
    <property type="entry name" value="SULFOQUINOVOSYL TRANSFERASE SQD2"/>
    <property type="match status" value="1"/>
</dbReference>
<dbReference type="Proteomes" id="UP000031643">
    <property type="component" value="Chromosome"/>
</dbReference>
<keyword evidence="2" id="KW-1185">Reference proteome</keyword>
<evidence type="ECO:0000313" key="1">
    <source>
        <dbReference type="EMBL" id="BAQ15675.1"/>
    </source>
</evidence>
<dbReference type="KEGG" id="mcg:GL4_0205"/>
<dbReference type="STRING" id="1384459.GL4_0205"/>
<dbReference type="EMBL" id="AP014648">
    <property type="protein sequence ID" value="BAQ15675.1"/>
    <property type="molecule type" value="Genomic_DNA"/>
</dbReference>
<proteinExistence type="predicted"/>
<evidence type="ECO:0000313" key="2">
    <source>
        <dbReference type="Proteomes" id="UP000031643"/>
    </source>
</evidence>
<organism evidence="1 2">
    <name type="scientific">Methyloceanibacter caenitepidi</name>
    <dbReference type="NCBI Taxonomy" id="1384459"/>
    <lineage>
        <taxon>Bacteria</taxon>
        <taxon>Pseudomonadati</taxon>
        <taxon>Pseudomonadota</taxon>
        <taxon>Alphaproteobacteria</taxon>
        <taxon>Hyphomicrobiales</taxon>
        <taxon>Hyphomicrobiaceae</taxon>
        <taxon>Methyloceanibacter</taxon>
    </lineage>
</organism>
<dbReference type="Pfam" id="PF13692">
    <property type="entry name" value="Glyco_trans_1_4"/>
    <property type="match status" value="1"/>
</dbReference>
<dbReference type="HOGENOM" id="CLU_009583_35_2_5"/>
<dbReference type="GO" id="GO:0016757">
    <property type="term" value="F:glycosyltransferase activity"/>
    <property type="evidence" value="ECO:0007669"/>
    <property type="project" value="TreeGrafter"/>
</dbReference>
<dbReference type="CDD" id="cd03823">
    <property type="entry name" value="GT4_ExpE7-like"/>
    <property type="match status" value="1"/>
</dbReference>
<dbReference type="RefSeq" id="WP_052464015.1">
    <property type="nucleotide sequence ID" value="NZ_AP014648.1"/>
</dbReference>
<dbReference type="InterPro" id="IPR050194">
    <property type="entry name" value="Glycosyltransferase_grp1"/>
</dbReference>
<dbReference type="PANTHER" id="PTHR45947">
    <property type="entry name" value="SULFOQUINOVOSYL TRANSFERASE SQD2"/>
    <property type="match status" value="1"/>
</dbReference>
<dbReference type="SUPFAM" id="SSF53756">
    <property type="entry name" value="UDP-Glycosyltransferase/glycogen phosphorylase"/>
    <property type="match status" value="1"/>
</dbReference>
<gene>
    <name evidence="1" type="ORF">GL4_0205</name>
</gene>
<dbReference type="Gene3D" id="3.40.50.2000">
    <property type="entry name" value="Glycogen Phosphorylase B"/>
    <property type="match status" value="2"/>
</dbReference>
<dbReference type="AlphaFoldDB" id="A0A0A8JYJ2"/>
<sequence length="373" mass="41138">MRVITVAGEETLEARDGVEVKTIGGLNVYWNYWTERPTITKLIWHALENFNPRAYFRMRKEIAEFRPDLVMTISAENVNVATWVAAKTMGYPVAHVIHSYFLMCWRGTMFSKGRNCPTQCWQCRIASAGKKLCSQVVDGVTSEASHSMAKHRKNGFFRRALGMVIPGAVEPPSVIPDNVLPDTGPVRVGFIGMIAPVKGIGTLADAAALLGPDAGFEYVIAGDGDSDFMAKLRATFPSSTATFLGWTERDEFFRQVDVVVVPSIWEEPFGNVAVEALSYGVPVIAARSGALPEIVQPDKSGLVFSPGDPHELGACLRRLAEDRPLFRRLQKGALSRSRDYSPEKMADALDSFVKQVVDRRRQEPSSLPMDAQA</sequence>
<name>A0A0A8JYJ2_9HYPH</name>
<accession>A0A0A8JYJ2</accession>
<reference evidence="1 2" key="1">
    <citation type="submission" date="2014-09" db="EMBL/GenBank/DDBJ databases">
        <title>Genome sequencing of Methyloceanibacter caenitepidi Gela4.</title>
        <authorList>
            <person name="Takeuchi M."/>
            <person name="Susumu S."/>
            <person name="Kamagata Y."/>
            <person name="Oshima K."/>
            <person name="Hattori M."/>
            <person name="Iwasaki W."/>
        </authorList>
    </citation>
    <scope>NUCLEOTIDE SEQUENCE [LARGE SCALE GENOMIC DNA]</scope>
    <source>
        <strain evidence="1 2">Gela4</strain>
    </source>
</reference>